<protein>
    <submittedName>
        <fullName evidence="1">Uncharacterized protein</fullName>
    </submittedName>
</protein>
<sequence length="81" mass="8961">MGAWFSSNLILTAIVAPMVSVLAVNSMYEITTWNRIVQKLAQPSFRTCQEFANDLTYEVKVRSQEAAIAQKLAEAEAANLP</sequence>
<dbReference type="EMBL" id="JAHHHD010000008">
    <property type="protein sequence ID" value="MBW4658871.1"/>
    <property type="molecule type" value="Genomic_DNA"/>
</dbReference>
<accession>A0A951Q9Y0</accession>
<dbReference type="AlphaFoldDB" id="A0A951Q9Y0"/>
<evidence type="ECO:0000313" key="1">
    <source>
        <dbReference type="EMBL" id="MBW4658871.1"/>
    </source>
</evidence>
<evidence type="ECO:0000313" key="2">
    <source>
        <dbReference type="Proteomes" id="UP000757435"/>
    </source>
</evidence>
<name>A0A951Q9Y0_9CYAN</name>
<dbReference type="Proteomes" id="UP000757435">
    <property type="component" value="Unassembled WGS sequence"/>
</dbReference>
<proteinExistence type="predicted"/>
<reference evidence="1" key="2">
    <citation type="journal article" date="2022" name="Microbiol. Resour. Announc.">
        <title>Metagenome Sequencing to Explore Phylogenomics of Terrestrial Cyanobacteria.</title>
        <authorList>
            <person name="Ward R.D."/>
            <person name="Stajich J.E."/>
            <person name="Johansen J.R."/>
            <person name="Huntemann M."/>
            <person name="Clum A."/>
            <person name="Foster B."/>
            <person name="Foster B."/>
            <person name="Roux S."/>
            <person name="Palaniappan K."/>
            <person name="Varghese N."/>
            <person name="Mukherjee S."/>
            <person name="Reddy T.B.K."/>
            <person name="Daum C."/>
            <person name="Copeland A."/>
            <person name="Chen I.A."/>
            <person name="Ivanova N.N."/>
            <person name="Kyrpides N.C."/>
            <person name="Shapiro N."/>
            <person name="Eloe-Fadrosh E.A."/>
            <person name="Pietrasiak N."/>
        </authorList>
    </citation>
    <scope>NUCLEOTIDE SEQUENCE</scope>
    <source>
        <strain evidence="1">UHER 2000/2452</strain>
    </source>
</reference>
<organism evidence="1 2">
    <name type="scientific">Drouetiella hepatica Uher 2000/2452</name>
    <dbReference type="NCBI Taxonomy" id="904376"/>
    <lineage>
        <taxon>Bacteria</taxon>
        <taxon>Bacillati</taxon>
        <taxon>Cyanobacteriota</taxon>
        <taxon>Cyanophyceae</taxon>
        <taxon>Oculatellales</taxon>
        <taxon>Oculatellaceae</taxon>
        <taxon>Drouetiella</taxon>
    </lineage>
</organism>
<gene>
    <name evidence="1" type="ORF">KME15_09360</name>
</gene>
<comment type="caution">
    <text evidence="1">The sequence shown here is derived from an EMBL/GenBank/DDBJ whole genome shotgun (WGS) entry which is preliminary data.</text>
</comment>
<reference evidence="1" key="1">
    <citation type="submission" date="2021-05" db="EMBL/GenBank/DDBJ databases">
        <authorList>
            <person name="Pietrasiak N."/>
            <person name="Ward R."/>
            <person name="Stajich J.E."/>
            <person name="Kurbessoian T."/>
        </authorList>
    </citation>
    <scope>NUCLEOTIDE SEQUENCE</scope>
    <source>
        <strain evidence="1">UHER 2000/2452</strain>
    </source>
</reference>